<name>A0A0T5P422_9RHOB</name>
<dbReference type="InterPro" id="IPR038404">
    <property type="entry name" value="TRAP_DctP_sf"/>
</dbReference>
<dbReference type="STRING" id="540747.SAMN04488031_10692"/>
<evidence type="ECO:0000256" key="3">
    <source>
        <dbReference type="ARBA" id="ARBA00022764"/>
    </source>
</evidence>
<evidence type="ECO:0000313" key="6">
    <source>
        <dbReference type="EMBL" id="QEW25205.1"/>
    </source>
</evidence>
<reference evidence="5 7" key="1">
    <citation type="submission" date="2015-04" db="EMBL/GenBank/DDBJ databases">
        <title>The draft genome sequence of Roseovarius indicus B108T.</title>
        <authorList>
            <person name="Li G."/>
            <person name="Lai Q."/>
            <person name="Shao Z."/>
            <person name="Yan P."/>
        </authorList>
    </citation>
    <scope>NUCLEOTIDE SEQUENCE [LARGE SCALE GENOMIC DNA]</scope>
    <source>
        <strain evidence="5 7">B108</strain>
    </source>
</reference>
<keyword evidence="7" id="KW-1185">Reference proteome</keyword>
<dbReference type="Gene3D" id="3.40.190.170">
    <property type="entry name" value="Bacterial extracellular solute-binding protein, family 7"/>
    <property type="match status" value="1"/>
</dbReference>
<accession>A0A0T5P422</accession>
<dbReference type="PANTHER" id="PTHR33376:SF15">
    <property type="entry name" value="BLL6794 PROTEIN"/>
    <property type="match status" value="1"/>
</dbReference>
<dbReference type="AlphaFoldDB" id="A0A0T5P422"/>
<dbReference type="PATRIC" id="fig|540747.5.peg.2231"/>
<feature type="signal peptide" evidence="4">
    <location>
        <begin position="1"/>
        <end position="25"/>
    </location>
</feature>
<dbReference type="NCBIfam" id="NF037995">
    <property type="entry name" value="TRAP_S1"/>
    <property type="match status" value="1"/>
</dbReference>
<dbReference type="PROSITE" id="PS51318">
    <property type="entry name" value="TAT"/>
    <property type="match status" value="1"/>
</dbReference>
<evidence type="ECO:0000256" key="1">
    <source>
        <dbReference type="ARBA" id="ARBA00004418"/>
    </source>
</evidence>
<dbReference type="InterPro" id="IPR018389">
    <property type="entry name" value="DctP_fam"/>
</dbReference>
<keyword evidence="3" id="KW-0574">Periplasm</keyword>
<evidence type="ECO:0000313" key="8">
    <source>
        <dbReference type="Proteomes" id="UP000325785"/>
    </source>
</evidence>
<keyword evidence="6" id="KW-0675">Receptor</keyword>
<dbReference type="CDD" id="cd13601">
    <property type="entry name" value="PBP2_TRAP_DctP1_3_4_like"/>
    <property type="match status" value="1"/>
</dbReference>
<dbReference type="GO" id="GO:0055085">
    <property type="term" value="P:transmembrane transport"/>
    <property type="evidence" value="ECO:0007669"/>
    <property type="project" value="InterPro"/>
</dbReference>
<reference evidence="6 8" key="2">
    <citation type="submission" date="2018-08" db="EMBL/GenBank/DDBJ databases">
        <title>Genetic Globetrotter - A new plasmid hitch-hiking vast phylogenetic and geographic distances.</title>
        <authorList>
            <person name="Vollmers J."/>
            <person name="Petersen J."/>
        </authorList>
    </citation>
    <scope>NUCLEOTIDE SEQUENCE [LARGE SCALE GENOMIC DNA]</scope>
    <source>
        <strain evidence="6 8">DSM 26383</strain>
    </source>
</reference>
<dbReference type="KEGG" id="rid:RIdsm_00990"/>
<dbReference type="Proteomes" id="UP000325785">
    <property type="component" value="Chromosome"/>
</dbReference>
<dbReference type="PANTHER" id="PTHR33376">
    <property type="match status" value="1"/>
</dbReference>
<comment type="subcellular location">
    <subcellularLocation>
        <location evidence="1">Periplasm</location>
    </subcellularLocation>
</comment>
<dbReference type="Proteomes" id="UP000051401">
    <property type="component" value="Unassembled WGS sequence"/>
</dbReference>
<proteinExistence type="predicted"/>
<gene>
    <name evidence="6" type="ORF">RIdsm_00990</name>
    <name evidence="5" type="ORF">XM52_22255</name>
</gene>
<evidence type="ECO:0000313" key="7">
    <source>
        <dbReference type="Proteomes" id="UP000051401"/>
    </source>
</evidence>
<dbReference type="EMBL" id="CP031598">
    <property type="protein sequence ID" value="QEW25205.1"/>
    <property type="molecule type" value="Genomic_DNA"/>
</dbReference>
<dbReference type="Pfam" id="PF03480">
    <property type="entry name" value="DctP"/>
    <property type="match status" value="1"/>
</dbReference>
<sequence>MKRRELLKMSAAAGGLVAMPAVLRAASAVELTVVHGSPNKHVISAGGVEPWMNKLKELVGDAVSYNYFPAGQLANLKGLMNAVQTGVADAVPVPIGYVSDKMPLNGVSTLPGLGSSARTNIDTYAAAIQTPELMGEFDENGIVPIWNMAYPPYQLFSSKGAIPSLAEFEGRVIRSAGGSMNLAIESLGAAPAEISASDIYVAMERGTVNATLSAFSSVKGYGVQELCDAASTNGSFGTFTNVFSIRQEKWDTIPAEIQDAIMEAGKFTEQHVGDLMDSDTETLGKEFSELGMDLYEFPPEELDKINGALESVHDSWVERLAGRGLPAEAALEKYRKAAKQA</sequence>
<feature type="chain" id="PRO_5010437342" evidence="4">
    <location>
        <begin position="26"/>
        <end position="341"/>
    </location>
</feature>
<evidence type="ECO:0000256" key="2">
    <source>
        <dbReference type="ARBA" id="ARBA00022729"/>
    </source>
</evidence>
<dbReference type="GO" id="GO:0042597">
    <property type="term" value="C:periplasmic space"/>
    <property type="evidence" value="ECO:0007669"/>
    <property type="project" value="UniProtKB-SubCell"/>
</dbReference>
<protein>
    <submittedName>
        <fullName evidence="6">TRAP transporter solute receptor, DctP family</fullName>
    </submittedName>
</protein>
<evidence type="ECO:0000313" key="5">
    <source>
        <dbReference type="EMBL" id="KRS15780.1"/>
    </source>
</evidence>
<dbReference type="InterPro" id="IPR006311">
    <property type="entry name" value="TAT_signal"/>
</dbReference>
<dbReference type="RefSeq" id="WP_057819708.1">
    <property type="nucleotide sequence ID" value="NZ_CP031598.1"/>
</dbReference>
<keyword evidence="2 4" id="KW-0732">Signal</keyword>
<dbReference type="EMBL" id="LAXI01000019">
    <property type="protein sequence ID" value="KRS15780.1"/>
    <property type="molecule type" value="Genomic_DNA"/>
</dbReference>
<organism evidence="5 7">
    <name type="scientific">Roseovarius indicus</name>
    <dbReference type="NCBI Taxonomy" id="540747"/>
    <lineage>
        <taxon>Bacteria</taxon>
        <taxon>Pseudomonadati</taxon>
        <taxon>Pseudomonadota</taxon>
        <taxon>Alphaproteobacteria</taxon>
        <taxon>Rhodobacterales</taxon>
        <taxon>Roseobacteraceae</taxon>
        <taxon>Roseovarius</taxon>
    </lineage>
</organism>
<evidence type="ECO:0000256" key="4">
    <source>
        <dbReference type="SAM" id="SignalP"/>
    </source>
</evidence>